<evidence type="ECO:0000259" key="3">
    <source>
        <dbReference type="PROSITE" id="PS50106"/>
    </source>
</evidence>
<dbReference type="PANTHER" id="PTHR32060">
    <property type="entry name" value="TAIL-SPECIFIC PROTEASE"/>
    <property type="match status" value="1"/>
</dbReference>
<dbReference type="RefSeq" id="WP_007570200.1">
    <property type="nucleotide sequence ID" value="NZ_DS981495.1"/>
</dbReference>
<dbReference type="InterPro" id="IPR001478">
    <property type="entry name" value="PDZ"/>
</dbReference>
<dbReference type="PANTHER" id="PTHR32060:SF30">
    <property type="entry name" value="CARBOXY-TERMINAL PROCESSING PROTEASE CTPA"/>
    <property type="match status" value="1"/>
</dbReference>
<dbReference type="SUPFAM" id="SSF50156">
    <property type="entry name" value="PDZ domain-like"/>
    <property type="match status" value="1"/>
</dbReference>
<organism evidence="4 5">
    <name type="scientific">Phocaeicola coprocola DSM 17136</name>
    <dbReference type="NCBI Taxonomy" id="470145"/>
    <lineage>
        <taxon>Bacteria</taxon>
        <taxon>Pseudomonadati</taxon>
        <taxon>Bacteroidota</taxon>
        <taxon>Bacteroidia</taxon>
        <taxon>Bacteroidales</taxon>
        <taxon>Bacteroidaceae</taxon>
        <taxon>Phocaeicola</taxon>
    </lineage>
</organism>
<proteinExistence type="predicted"/>
<reference evidence="4 5" key="1">
    <citation type="submission" date="2008-04" db="EMBL/GenBank/DDBJ databases">
        <title>Draft genome sequence of Bacteroides coprocola (DSM 17136).</title>
        <authorList>
            <person name="Sudarsanam P."/>
            <person name="Ley R."/>
            <person name="Guruge J."/>
            <person name="Turnbaugh P.J."/>
            <person name="Mahowald M."/>
            <person name="Liep D."/>
            <person name="Gordon J."/>
        </authorList>
    </citation>
    <scope>NUCLEOTIDE SEQUENCE [LARGE SCALE GENOMIC DNA]</scope>
    <source>
        <strain evidence="4 5">DSM 17136</strain>
    </source>
</reference>
<dbReference type="GO" id="GO:0004175">
    <property type="term" value="F:endopeptidase activity"/>
    <property type="evidence" value="ECO:0007669"/>
    <property type="project" value="TreeGrafter"/>
</dbReference>
<dbReference type="InterPro" id="IPR024361">
    <property type="entry name" value="BACON"/>
</dbReference>
<dbReference type="OrthoDB" id="7168509at2"/>
<dbReference type="InterPro" id="IPR005151">
    <property type="entry name" value="Tail-specific_protease"/>
</dbReference>
<gene>
    <name evidence="4" type="ORF">BACCOP_02627</name>
</gene>
<evidence type="ECO:0000313" key="5">
    <source>
        <dbReference type="Proteomes" id="UP000003146"/>
    </source>
</evidence>
<dbReference type="Pfam" id="PF17820">
    <property type="entry name" value="PDZ_6"/>
    <property type="match status" value="1"/>
</dbReference>
<dbReference type="Proteomes" id="UP000003146">
    <property type="component" value="Unassembled WGS sequence"/>
</dbReference>
<dbReference type="GO" id="GO:0030288">
    <property type="term" value="C:outer membrane-bounded periplasmic space"/>
    <property type="evidence" value="ECO:0007669"/>
    <property type="project" value="TreeGrafter"/>
</dbReference>
<dbReference type="Gene3D" id="2.60.40.10">
    <property type="entry name" value="Immunoglobulins"/>
    <property type="match status" value="1"/>
</dbReference>
<dbReference type="Gene3D" id="3.90.226.10">
    <property type="entry name" value="2-enoyl-CoA Hydratase, Chain A, domain 1"/>
    <property type="match status" value="1"/>
</dbReference>
<dbReference type="HOGENOM" id="CLU_031949_0_0_10"/>
<dbReference type="Gene3D" id="3.30.750.170">
    <property type="match status" value="1"/>
</dbReference>
<dbReference type="GO" id="GO:0006508">
    <property type="term" value="P:proteolysis"/>
    <property type="evidence" value="ECO:0007669"/>
    <property type="project" value="InterPro"/>
</dbReference>
<accession>B3JL45</accession>
<feature type="region of interest" description="Disordered" evidence="1">
    <location>
        <begin position="28"/>
        <end position="48"/>
    </location>
</feature>
<sequence>MINNFLKPWLFLSLFALGALTLGSCSDDDDSTTPIEKPDDKSPVTNVNNPLSGKKVSYFGETVTITFQSPAKWTAEVESEENWVSILEKTGSDKAGKGAVMLKFAKNQAGAKRTATLYVTVDGYKKVAVADFEQESNGNTTSAVSKYLNAEMDKILKEKYLWSTEYAALSNLEMEVPFDEFLFKNLTKLGDVNIEDGGIYRDYSSLRGQRYIYSNISEINAGTRASQQGGLGLGPSFASALRETGDEVGLALGYVYVGSPAAEAGMQRGDIIYRVNGTALRTSNYLAYRDELFYSPSSSAYKLDFYRFVSNPNTGKYDMKAMSATVSAAVYLYNPILYASTFELALEGEKKVVAYVAMESFDLGAHDQVVEVVNWLAENKPDELILDFRFNVGGAVAQSRYLTSAIAGAANKDKVFAKLKMNDGSKETWTFGEGSPDGLGQAPDLGLKRVFIIMSENTASAAEMVINGLKGIDFDVRTYGSRSEGKNVGMEVQTLQYGSRYFEFAPITFWVENAKGFSDYADGFEPDYLLNNQNQSYNDDIDNVFPYSFGNWDELGYNLAFYWVYCHIMGKTPDFETKTRSLNEIPFNLYKPLEQMQIVPKAGRYGNLVYRNEAK</sequence>
<dbReference type="MEROPS" id="S41.012"/>
<evidence type="ECO:0000313" key="4">
    <source>
        <dbReference type="EMBL" id="EDV00339.1"/>
    </source>
</evidence>
<evidence type="ECO:0000256" key="2">
    <source>
        <dbReference type="SAM" id="SignalP"/>
    </source>
</evidence>
<dbReference type="eggNOG" id="COG0793">
    <property type="taxonomic scope" value="Bacteria"/>
</dbReference>
<feature type="chain" id="PRO_5002788542" evidence="2">
    <location>
        <begin position="19"/>
        <end position="615"/>
    </location>
</feature>
<dbReference type="GO" id="GO:0008236">
    <property type="term" value="F:serine-type peptidase activity"/>
    <property type="evidence" value="ECO:0007669"/>
    <property type="project" value="InterPro"/>
</dbReference>
<dbReference type="EMBL" id="ABIY02000097">
    <property type="protein sequence ID" value="EDV00339.1"/>
    <property type="molecule type" value="Genomic_DNA"/>
</dbReference>
<dbReference type="GO" id="GO:0007165">
    <property type="term" value="P:signal transduction"/>
    <property type="evidence" value="ECO:0007669"/>
    <property type="project" value="TreeGrafter"/>
</dbReference>
<reference evidence="4 5" key="2">
    <citation type="submission" date="2008-04" db="EMBL/GenBank/DDBJ databases">
        <authorList>
            <person name="Fulton L."/>
            <person name="Clifton S."/>
            <person name="Fulton B."/>
            <person name="Xu J."/>
            <person name="Minx P."/>
            <person name="Pepin K.H."/>
            <person name="Johnson M."/>
            <person name="Thiruvilangam P."/>
            <person name="Bhonagiri V."/>
            <person name="Nash W.E."/>
            <person name="Mardis E.R."/>
            <person name="Wilson R.K."/>
        </authorList>
    </citation>
    <scope>NUCLEOTIDE SEQUENCE [LARGE SCALE GENOMIC DNA]</scope>
    <source>
        <strain evidence="4 5">DSM 17136</strain>
    </source>
</reference>
<protein>
    <submittedName>
        <fullName evidence="4">Peptidase, S41 family</fullName>
    </submittedName>
</protein>
<evidence type="ECO:0000256" key="1">
    <source>
        <dbReference type="SAM" id="MobiDB-lite"/>
    </source>
</evidence>
<dbReference type="PROSITE" id="PS50106">
    <property type="entry name" value="PDZ"/>
    <property type="match status" value="1"/>
</dbReference>
<name>B3JL45_9BACT</name>
<dbReference type="STRING" id="470145.BACCOP_02627"/>
<dbReference type="InterPro" id="IPR041489">
    <property type="entry name" value="PDZ_6"/>
</dbReference>
<dbReference type="PROSITE" id="PS51257">
    <property type="entry name" value="PROKAR_LIPOPROTEIN"/>
    <property type="match status" value="1"/>
</dbReference>
<dbReference type="InterPro" id="IPR036034">
    <property type="entry name" value="PDZ_sf"/>
</dbReference>
<dbReference type="AlphaFoldDB" id="B3JL45"/>
<feature type="domain" description="PDZ" evidence="3">
    <location>
        <begin position="220"/>
        <end position="281"/>
    </location>
</feature>
<dbReference type="InterPro" id="IPR013783">
    <property type="entry name" value="Ig-like_fold"/>
</dbReference>
<dbReference type="SMART" id="SM00245">
    <property type="entry name" value="TSPc"/>
    <property type="match status" value="1"/>
</dbReference>
<feature type="signal peptide" evidence="2">
    <location>
        <begin position="1"/>
        <end position="18"/>
    </location>
</feature>
<dbReference type="Pfam" id="PF03572">
    <property type="entry name" value="Peptidase_S41"/>
    <property type="match status" value="1"/>
</dbReference>
<dbReference type="InterPro" id="IPR029045">
    <property type="entry name" value="ClpP/crotonase-like_dom_sf"/>
</dbReference>
<dbReference type="SUPFAM" id="SSF52096">
    <property type="entry name" value="ClpP/crotonase"/>
    <property type="match status" value="1"/>
</dbReference>
<comment type="caution">
    <text evidence="4">The sequence shown here is derived from an EMBL/GenBank/DDBJ whole genome shotgun (WGS) entry which is preliminary data.</text>
</comment>
<dbReference type="CDD" id="cd14948">
    <property type="entry name" value="BACON"/>
    <property type="match status" value="1"/>
</dbReference>
<dbReference type="Gene3D" id="2.30.42.10">
    <property type="match status" value="1"/>
</dbReference>
<dbReference type="SMART" id="SM00228">
    <property type="entry name" value="PDZ"/>
    <property type="match status" value="1"/>
</dbReference>
<keyword evidence="2" id="KW-0732">Signal</keyword>